<name>A0ABY3WGJ5_9MICC</name>
<dbReference type="Proteomes" id="UP000829069">
    <property type="component" value="Chromosome"/>
</dbReference>
<evidence type="ECO:0000313" key="2">
    <source>
        <dbReference type="EMBL" id="UNK47678.1"/>
    </source>
</evidence>
<keyword evidence="1" id="KW-0812">Transmembrane</keyword>
<reference evidence="2 3" key="1">
    <citation type="submission" date="2022-03" db="EMBL/GenBank/DDBJ databases">
        <title>Isotopic signatures of nitrous oxide derived from detoxification processes.</title>
        <authorList>
            <person name="Behrendt U."/>
            <person name="Buchen C."/>
            <person name="Well R."/>
            <person name="Ulrich A."/>
            <person name="Rohe L."/>
            <person name="Kolb S."/>
            <person name="Schloter M."/>
            <person name="Horn M.A."/>
            <person name="Augustin J."/>
        </authorList>
    </citation>
    <scope>NUCLEOTIDE SEQUENCE [LARGE SCALE GENOMIC DNA]</scope>
    <source>
        <strain evidence="2 3">S4-C24</strain>
    </source>
</reference>
<protein>
    <submittedName>
        <fullName evidence="2">Uncharacterized protein</fullName>
    </submittedName>
</protein>
<dbReference type="EMBL" id="CP093326">
    <property type="protein sequence ID" value="UNK47678.1"/>
    <property type="molecule type" value="Genomic_DNA"/>
</dbReference>
<proteinExistence type="predicted"/>
<keyword evidence="3" id="KW-1185">Reference proteome</keyword>
<feature type="transmembrane region" description="Helical" evidence="1">
    <location>
        <begin position="67"/>
        <end position="85"/>
    </location>
</feature>
<sequence length="93" mass="9031">MGVARTFGEPLQVGGDTVVPVALVQYGFGGGGDADGAAGGGGGGLALPLGAYTGRGDGPATFRPNTVALLAVLIPLVWTAGRAVARVVRAAKK</sequence>
<keyword evidence="1" id="KW-0472">Membrane</keyword>
<gene>
    <name evidence="2" type="ORF">MNQ99_14405</name>
</gene>
<keyword evidence="1" id="KW-1133">Transmembrane helix</keyword>
<evidence type="ECO:0000256" key="1">
    <source>
        <dbReference type="SAM" id="Phobius"/>
    </source>
</evidence>
<organism evidence="2 3">
    <name type="scientific">Arthrobacter sulfonylureivorans</name>
    <dbReference type="NCBI Taxonomy" id="2486855"/>
    <lineage>
        <taxon>Bacteria</taxon>
        <taxon>Bacillati</taxon>
        <taxon>Actinomycetota</taxon>
        <taxon>Actinomycetes</taxon>
        <taxon>Micrococcales</taxon>
        <taxon>Micrococcaceae</taxon>
        <taxon>Arthrobacter</taxon>
    </lineage>
</organism>
<evidence type="ECO:0000313" key="3">
    <source>
        <dbReference type="Proteomes" id="UP000829069"/>
    </source>
</evidence>
<accession>A0ABY3WGJ5</accession>